<name>A0A0C9WSW7_9AGAR</name>
<feature type="compositionally biased region" description="Low complexity" evidence="1">
    <location>
        <begin position="45"/>
        <end position="55"/>
    </location>
</feature>
<accession>A0A0C9WSW7</accession>
<reference evidence="3" key="2">
    <citation type="submission" date="2015-01" db="EMBL/GenBank/DDBJ databases">
        <title>Evolutionary Origins and Diversification of the Mycorrhizal Mutualists.</title>
        <authorList>
            <consortium name="DOE Joint Genome Institute"/>
            <consortium name="Mycorrhizal Genomics Consortium"/>
            <person name="Kohler A."/>
            <person name="Kuo A."/>
            <person name="Nagy L.G."/>
            <person name="Floudas D."/>
            <person name="Copeland A."/>
            <person name="Barry K.W."/>
            <person name="Cichocki N."/>
            <person name="Veneault-Fourrey C."/>
            <person name="LaButti K."/>
            <person name="Lindquist E.A."/>
            <person name="Lipzen A."/>
            <person name="Lundell T."/>
            <person name="Morin E."/>
            <person name="Murat C."/>
            <person name="Riley R."/>
            <person name="Ohm R."/>
            <person name="Sun H."/>
            <person name="Tunlid A."/>
            <person name="Henrissat B."/>
            <person name="Grigoriev I.V."/>
            <person name="Hibbett D.S."/>
            <person name="Martin F."/>
        </authorList>
    </citation>
    <scope>NUCLEOTIDE SEQUENCE [LARGE SCALE GENOMIC DNA]</scope>
    <source>
        <strain evidence="3">LaAM-08-1</strain>
    </source>
</reference>
<evidence type="ECO:0000313" key="2">
    <source>
        <dbReference type="EMBL" id="KIJ94905.1"/>
    </source>
</evidence>
<keyword evidence="3" id="KW-1185">Reference proteome</keyword>
<dbReference type="EMBL" id="KN838775">
    <property type="protein sequence ID" value="KIJ94905.1"/>
    <property type="molecule type" value="Genomic_DNA"/>
</dbReference>
<evidence type="ECO:0000256" key="1">
    <source>
        <dbReference type="SAM" id="MobiDB-lite"/>
    </source>
</evidence>
<dbReference type="HOGENOM" id="CLU_2427346_0_0_1"/>
<sequence>MVRFHPRTLHPLTFHKNLGLGVFEQKTKRDSYDEKRDSYDEEMSSHSSSDSSDSSGMDEDDPVEGDCNTSSDASSEIITCFVLSNHSLAAH</sequence>
<evidence type="ECO:0000313" key="3">
    <source>
        <dbReference type="Proteomes" id="UP000054477"/>
    </source>
</evidence>
<reference evidence="2 3" key="1">
    <citation type="submission" date="2014-04" db="EMBL/GenBank/DDBJ databases">
        <authorList>
            <consortium name="DOE Joint Genome Institute"/>
            <person name="Kuo A."/>
            <person name="Kohler A."/>
            <person name="Nagy L.G."/>
            <person name="Floudas D."/>
            <person name="Copeland A."/>
            <person name="Barry K.W."/>
            <person name="Cichocki N."/>
            <person name="Veneault-Fourrey C."/>
            <person name="LaButti K."/>
            <person name="Lindquist E.A."/>
            <person name="Lipzen A."/>
            <person name="Lundell T."/>
            <person name="Morin E."/>
            <person name="Murat C."/>
            <person name="Sun H."/>
            <person name="Tunlid A."/>
            <person name="Henrissat B."/>
            <person name="Grigoriev I.V."/>
            <person name="Hibbett D.S."/>
            <person name="Martin F."/>
            <person name="Nordberg H.P."/>
            <person name="Cantor M.N."/>
            <person name="Hua S.X."/>
        </authorList>
    </citation>
    <scope>NUCLEOTIDE SEQUENCE [LARGE SCALE GENOMIC DNA]</scope>
    <source>
        <strain evidence="2 3">LaAM-08-1</strain>
    </source>
</reference>
<organism evidence="2 3">
    <name type="scientific">Laccaria amethystina LaAM-08-1</name>
    <dbReference type="NCBI Taxonomy" id="1095629"/>
    <lineage>
        <taxon>Eukaryota</taxon>
        <taxon>Fungi</taxon>
        <taxon>Dikarya</taxon>
        <taxon>Basidiomycota</taxon>
        <taxon>Agaricomycotina</taxon>
        <taxon>Agaricomycetes</taxon>
        <taxon>Agaricomycetidae</taxon>
        <taxon>Agaricales</taxon>
        <taxon>Agaricineae</taxon>
        <taxon>Hydnangiaceae</taxon>
        <taxon>Laccaria</taxon>
    </lineage>
</organism>
<dbReference type="Proteomes" id="UP000054477">
    <property type="component" value="Unassembled WGS sequence"/>
</dbReference>
<feature type="region of interest" description="Disordered" evidence="1">
    <location>
        <begin position="25"/>
        <end position="71"/>
    </location>
</feature>
<dbReference type="AlphaFoldDB" id="A0A0C9WSW7"/>
<proteinExistence type="predicted"/>
<feature type="compositionally biased region" description="Basic and acidic residues" evidence="1">
    <location>
        <begin position="25"/>
        <end position="38"/>
    </location>
</feature>
<protein>
    <submittedName>
        <fullName evidence="2">Uncharacterized protein</fullName>
    </submittedName>
</protein>
<gene>
    <name evidence="2" type="ORF">K443DRAFT_347270</name>
</gene>